<dbReference type="EMBL" id="HBHK01006231">
    <property type="protein sequence ID" value="CAD9671931.1"/>
    <property type="molecule type" value="Transcribed_RNA"/>
</dbReference>
<dbReference type="Pfam" id="PF00887">
    <property type="entry name" value="ACBP"/>
    <property type="match status" value="1"/>
</dbReference>
<dbReference type="PANTHER" id="PTHR23310">
    <property type="entry name" value="ACYL-COA-BINDING PROTEIN, ACBP"/>
    <property type="match status" value="1"/>
</dbReference>
<dbReference type="GO" id="GO:0006631">
    <property type="term" value="P:fatty acid metabolic process"/>
    <property type="evidence" value="ECO:0007669"/>
    <property type="project" value="TreeGrafter"/>
</dbReference>
<dbReference type="PANTHER" id="PTHR23310:SF77">
    <property type="entry name" value="LD25952P"/>
    <property type="match status" value="1"/>
</dbReference>
<feature type="domain" description="ACB" evidence="2">
    <location>
        <begin position="11"/>
        <end position="100"/>
    </location>
</feature>
<accession>A0A7S2RIA8</accession>
<dbReference type="GO" id="GO:0000062">
    <property type="term" value="F:fatty-acyl-CoA binding"/>
    <property type="evidence" value="ECO:0007669"/>
    <property type="project" value="InterPro"/>
</dbReference>
<organism evidence="3">
    <name type="scientific">Mucochytrium quahogii</name>
    <dbReference type="NCBI Taxonomy" id="96639"/>
    <lineage>
        <taxon>Eukaryota</taxon>
        <taxon>Sar</taxon>
        <taxon>Stramenopiles</taxon>
        <taxon>Bigyra</taxon>
        <taxon>Labyrinthulomycetes</taxon>
        <taxon>Thraustochytrida</taxon>
        <taxon>Thraustochytriidae</taxon>
        <taxon>Mucochytrium</taxon>
    </lineage>
</organism>
<sequence>MDDSELKRRMLERKFELAVGYANRPNKDQRGGMDTAGQLLFYGLYKQATQGPCKQKAPSSLSFVKRAKWDAWNQLGDMSSRRAMRLYLKEMDKVQPEWKQAVKAAHEIKLRSKL</sequence>
<evidence type="ECO:0000259" key="2">
    <source>
        <dbReference type="PROSITE" id="PS51228"/>
    </source>
</evidence>
<name>A0A7S2RIA8_9STRA</name>
<dbReference type="Gene3D" id="1.20.80.10">
    <property type="match status" value="1"/>
</dbReference>
<evidence type="ECO:0000256" key="1">
    <source>
        <dbReference type="ARBA" id="ARBA00023121"/>
    </source>
</evidence>
<dbReference type="PROSITE" id="PS51228">
    <property type="entry name" value="ACB_2"/>
    <property type="match status" value="1"/>
</dbReference>
<keyword evidence="1" id="KW-0446">Lipid-binding</keyword>
<dbReference type="PRINTS" id="PR00689">
    <property type="entry name" value="ACOABINDINGP"/>
</dbReference>
<reference evidence="3" key="1">
    <citation type="submission" date="2021-01" db="EMBL/GenBank/DDBJ databases">
        <authorList>
            <person name="Corre E."/>
            <person name="Pelletier E."/>
            <person name="Niang G."/>
            <person name="Scheremetjew M."/>
            <person name="Finn R."/>
            <person name="Kale V."/>
            <person name="Holt S."/>
            <person name="Cochrane G."/>
            <person name="Meng A."/>
            <person name="Brown T."/>
            <person name="Cohen L."/>
        </authorList>
    </citation>
    <scope>NUCLEOTIDE SEQUENCE</scope>
    <source>
        <strain evidence="3">NY070348D</strain>
    </source>
</reference>
<proteinExistence type="predicted"/>
<evidence type="ECO:0000313" key="3">
    <source>
        <dbReference type="EMBL" id="CAD9671931.1"/>
    </source>
</evidence>
<dbReference type="InterPro" id="IPR014352">
    <property type="entry name" value="FERM/acyl-CoA-bd_prot_sf"/>
</dbReference>
<gene>
    <name evidence="3" type="ORF">QSP1433_LOCUS3755</name>
</gene>
<protein>
    <recommendedName>
        <fullName evidence="2">ACB domain-containing protein</fullName>
    </recommendedName>
</protein>
<dbReference type="InterPro" id="IPR035984">
    <property type="entry name" value="Acyl-CoA-binding_sf"/>
</dbReference>
<dbReference type="InterPro" id="IPR000582">
    <property type="entry name" value="Acyl-CoA-binding_protein"/>
</dbReference>
<dbReference type="AlphaFoldDB" id="A0A7S2RIA8"/>
<dbReference type="GO" id="GO:0005737">
    <property type="term" value="C:cytoplasm"/>
    <property type="evidence" value="ECO:0007669"/>
    <property type="project" value="TreeGrafter"/>
</dbReference>
<dbReference type="SUPFAM" id="SSF47027">
    <property type="entry name" value="Acyl-CoA binding protein"/>
    <property type="match status" value="1"/>
</dbReference>